<dbReference type="InterPro" id="IPR001611">
    <property type="entry name" value="Leu-rich_rpt"/>
</dbReference>
<dbReference type="InterPro" id="IPR032675">
    <property type="entry name" value="LRR_dom_sf"/>
</dbReference>
<dbReference type="Gene3D" id="3.80.10.10">
    <property type="entry name" value="Ribonuclease Inhibitor"/>
    <property type="match status" value="1"/>
</dbReference>
<dbReference type="PANTHER" id="PTHR45712:SF22">
    <property type="entry name" value="INSULIN-LIKE GROWTH FACTOR-BINDING PROTEIN COMPLEX ACID LABILE SUBUNIT"/>
    <property type="match status" value="1"/>
</dbReference>
<dbReference type="Proteomes" id="UP000069940">
    <property type="component" value="Unassembled WGS sequence"/>
</dbReference>
<keyword evidence="2" id="KW-0677">Repeat</keyword>
<keyword evidence="1" id="KW-0433">Leucine-rich repeat</keyword>
<protein>
    <submittedName>
        <fullName evidence="3">Uncharacterized protein</fullName>
    </submittedName>
</protein>
<keyword evidence="4" id="KW-1185">Reference proteome</keyword>
<dbReference type="RefSeq" id="XP_062714317.1">
    <property type="nucleotide sequence ID" value="XM_062858333.1"/>
</dbReference>
<organism evidence="3 4">
    <name type="scientific">Aedes albopictus</name>
    <name type="common">Asian tiger mosquito</name>
    <name type="synonym">Stegomyia albopicta</name>
    <dbReference type="NCBI Taxonomy" id="7160"/>
    <lineage>
        <taxon>Eukaryota</taxon>
        <taxon>Metazoa</taxon>
        <taxon>Ecdysozoa</taxon>
        <taxon>Arthropoda</taxon>
        <taxon>Hexapoda</taxon>
        <taxon>Insecta</taxon>
        <taxon>Pterygota</taxon>
        <taxon>Neoptera</taxon>
        <taxon>Endopterygota</taxon>
        <taxon>Diptera</taxon>
        <taxon>Nematocera</taxon>
        <taxon>Culicoidea</taxon>
        <taxon>Culicidae</taxon>
        <taxon>Culicinae</taxon>
        <taxon>Aedini</taxon>
        <taxon>Aedes</taxon>
        <taxon>Stegomyia</taxon>
    </lineage>
</organism>
<dbReference type="SMART" id="SM00369">
    <property type="entry name" value="LRR_TYP"/>
    <property type="match status" value="3"/>
</dbReference>
<reference evidence="3" key="2">
    <citation type="submission" date="2025-05" db="UniProtKB">
        <authorList>
            <consortium name="EnsemblMetazoa"/>
        </authorList>
    </citation>
    <scope>IDENTIFICATION</scope>
    <source>
        <strain evidence="3">Foshan</strain>
    </source>
</reference>
<dbReference type="SUPFAM" id="SSF52058">
    <property type="entry name" value="L domain-like"/>
    <property type="match status" value="1"/>
</dbReference>
<evidence type="ECO:0000256" key="1">
    <source>
        <dbReference type="ARBA" id="ARBA00022614"/>
    </source>
</evidence>
<dbReference type="Pfam" id="PF13855">
    <property type="entry name" value="LRR_8"/>
    <property type="match status" value="1"/>
</dbReference>
<dbReference type="GeneID" id="109426052"/>
<evidence type="ECO:0000313" key="3">
    <source>
        <dbReference type="EnsemblMetazoa" id="AALFPA23_003236.P3477"/>
    </source>
</evidence>
<sequence length="375" mass="42945">MYGIGDRHGRYNLERLKQPDAACAYAQNFEVALLDEGELEVARRKDCWAGTVFFHFRLLVFKSTTHGARYICENYPEEDLYCFVSSVTAEPHPCRVDFPEQTSIQLQFANLEELSARMLYRMRNVERLDIFNSYIKKSFLKPELKYFRVSRCQLNELNIDTAEEYQLTELHLPENELASVPDGLNHLTNLTMIDLSNNHLSFLDMNQFNGLDKLSILGLSYNSIKVVFSTGHVQLPSLLFLNLAHNSINTIDVSRWNFSSLGELDVSSNSLERIDNVLDQLPSLGNINLDGNRWNCAWKDEFRAQAEEKQLELIGFDMCQQTANIQGLTQKARQEQSIKDALSESISNIAKNLTEDAMDFGDIVDDVFCRIIQGE</sequence>
<reference evidence="4" key="1">
    <citation type="journal article" date="2015" name="Proc. Natl. Acad. Sci. U.S.A.">
        <title>Genome sequence of the Asian Tiger mosquito, Aedes albopictus, reveals insights into its biology, genetics, and evolution.</title>
        <authorList>
            <person name="Chen X.G."/>
            <person name="Jiang X."/>
            <person name="Gu J."/>
            <person name="Xu M."/>
            <person name="Wu Y."/>
            <person name="Deng Y."/>
            <person name="Zhang C."/>
            <person name="Bonizzoni M."/>
            <person name="Dermauw W."/>
            <person name="Vontas J."/>
            <person name="Armbruster P."/>
            <person name="Huang X."/>
            <person name="Yang Y."/>
            <person name="Zhang H."/>
            <person name="He W."/>
            <person name="Peng H."/>
            <person name="Liu Y."/>
            <person name="Wu K."/>
            <person name="Chen J."/>
            <person name="Lirakis M."/>
            <person name="Topalis P."/>
            <person name="Van Leeuwen T."/>
            <person name="Hall A.B."/>
            <person name="Jiang X."/>
            <person name="Thorpe C."/>
            <person name="Mueller R.L."/>
            <person name="Sun C."/>
            <person name="Waterhouse R.M."/>
            <person name="Yan G."/>
            <person name="Tu Z.J."/>
            <person name="Fang X."/>
            <person name="James A.A."/>
        </authorList>
    </citation>
    <scope>NUCLEOTIDE SEQUENCE [LARGE SCALE GENOMIC DNA]</scope>
    <source>
        <strain evidence="4">Foshan</strain>
    </source>
</reference>
<evidence type="ECO:0000256" key="2">
    <source>
        <dbReference type="ARBA" id="ARBA00022737"/>
    </source>
</evidence>
<accession>A0ABM1XVC4</accession>
<dbReference type="PANTHER" id="PTHR45712">
    <property type="entry name" value="AGAP008170-PA"/>
    <property type="match status" value="1"/>
</dbReference>
<name>A0ABM1XVC4_AEDAL</name>
<evidence type="ECO:0000313" key="4">
    <source>
        <dbReference type="Proteomes" id="UP000069940"/>
    </source>
</evidence>
<dbReference type="EnsemblMetazoa" id="AALFPA23_003236.R3477">
    <property type="protein sequence ID" value="AALFPA23_003236.P3477"/>
    <property type="gene ID" value="AALFPA23_003236"/>
</dbReference>
<dbReference type="InterPro" id="IPR050333">
    <property type="entry name" value="SLRP"/>
</dbReference>
<dbReference type="InterPro" id="IPR003591">
    <property type="entry name" value="Leu-rich_rpt_typical-subtyp"/>
</dbReference>
<proteinExistence type="predicted"/>